<dbReference type="AlphaFoldDB" id="A1WRW9"/>
<dbReference type="STRING" id="391735.Veis_4679"/>
<name>A1WRW9_VEREI</name>
<feature type="domain" description="Aminotransferase class I/classII large" evidence="1">
    <location>
        <begin position="2"/>
        <end position="56"/>
    </location>
</feature>
<organism evidence="2 3">
    <name type="scientific">Verminephrobacter eiseniae (strain EF01-2)</name>
    <dbReference type="NCBI Taxonomy" id="391735"/>
    <lineage>
        <taxon>Bacteria</taxon>
        <taxon>Pseudomonadati</taxon>
        <taxon>Pseudomonadota</taxon>
        <taxon>Betaproteobacteria</taxon>
        <taxon>Burkholderiales</taxon>
        <taxon>Comamonadaceae</taxon>
        <taxon>Verminephrobacter</taxon>
    </lineage>
</organism>
<keyword evidence="2" id="KW-0032">Aminotransferase</keyword>
<sequence>MSHTNFVLANVGGGTAFARKLDKHGLIVRPVTSYGLTDWVRISIGTSSEIDRFLKAARPE</sequence>
<keyword evidence="3" id="KW-1185">Reference proteome</keyword>
<dbReference type="Proteomes" id="UP000000374">
    <property type="component" value="Chromosome"/>
</dbReference>
<gene>
    <name evidence="2" type="ordered locus">Veis_4679</name>
</gene>
<dbReference type="Pfam" id="PF00155">
    <property type="entry name" value="Aminotran_1_2"/>
    <property type="match status" value="1"/>
</dbReference>
<evidence type="ECO:0000259" key="1">
    <source>
        <dbReference type="Pfam" id="PF00155"/>
    </source>
</evidence>
<dbReference type="GO" id="GO:0008483">
    <property type="term" value="F:transaminase activity"/>
    <property type="evidence" value="ECO:0007669"/>
    <property type="project" value="UniProtKB-KW"/>
</dbReference>
<reference evidence="3" key="1">
    <citation type="submission" date="2006-12" db="EMBL/GenBank/DDBJ databases">
        <title>Complete sequence of chromosome 1 of Verminephrobacter eiseniae EF01-2.</title>
        <authorList>
            <person name="Copeland A."/>
            <person name="Lucas S."/>
            <person name="Lapidus A."/>
            <person name="Barry K."/>
            <person name="Detter J.C."/>
            <person name="Glavina del Rio T."/>
            <person name="Dalin E."/>
            <person name="Tice H."/>
            <person name="Pitluck S."/>
            <person name="Chertkov O."/>
            <person name="Brettin T."/>
            <person name="Bruce D."/>
            <person name="Han C."/>
            <person name="Tapia R."/>
            <person name="Gilna P."/>
            <person name="Schmutz J."/>
            <person name="Larimer F."/>
            <person name="Land M."/>
            <person name="Hauser L."/>
            <person name="Kyrpides N."/>
            <person name="Kim E."/>
            <person name="Stahl D."/>
            <person name="Richardson P."/>
        </authorList>
    </citation>
    <scope>NUCLEOTIDE SEQUENCE [LARGE SCALE GENOMIC DNA]</scope>
    <source>
        <strain evidence="3">EF01-2</strain>
    </source>
</reference>
<evidence type="ECO:0000313" key="3">
    <source>
        <dbReference type="Proteomes" id="UP000000374"/>
    </source>
</evidence>
<keyword evidence="2" id="KW-0808">Transferase</keyword>
<dbReference type="EMBL" id="CP000542">
    <property type="protein sequence ID" value="ABM60376.1"/>
    <property type="molecule type" value="Genomic_DNA"/>
</dbReference>
<dbReference type="eggNOG" id="COG0079">
    <property type="taxonomic scope" value="Bacteria"/>
</dbReference>
<dbReference type="InterPro" id="IPR015424">
    <property type="entry name" value="PyrdxlP-dep_Trfase"/>
</dbReference>
<protein>
    <submittedName>
        <fullName evidence="2">Aminotransferase</fullName>
        <ecNumber evidence="2">2.6.1.-</ecNumber>
    </submittedName>
</protein>
<dbReference type="Gene3D" id="3.90.1150.10">
    <property type="entry name" value="Aspartate Aminotransferase, domain 1"/>
    <property type="match status" value="1"/>
</dbReference>
<dbReference type="OrthoDB" id="9813612at2"/>
<dbReference type="HOGENOM" id="CLU_2940549_0_0_4"/>
<dbReference type="InterPro" id="IPR015422">
    <property type="entry name" value="PyrdxlP-dep_Trfase_small"/>
</dbReference>
<dbReference type="InterPro" id="IPR004839">
    <property type="entry name" value="Aminotransferase_I/II_large"/>
</dbReference>
<dbReference type="EC" id="2.6.1.-" evidence="2"/>
<dbReference type="GO" id="GO:0030170">
    <property type="term" value="F:pyridoxal phosphate binding"/>
    <property type="evidence" value="ECO:0007669"/>
    <property type="project" value="InterPro"/>
</dbReference>
<dbReference type="KEGG" id="vei:Veis_4679"/>
<proteinExistence type="predicted"/>
<accession>A1WRW9</accession>
<dbReference type="SUPFAM" id="SSF53383">
    <property type="entry name" value="PLP-dependent transferases"/>
    <property type="match status" value="1"/>
</dbReference>
<evidence type="ECO:0000313" key="2">
    <source>
        <dbReference type="EMBL" id="ABM60376.1"/>
    </source>
</evidence>